<name>A0ABQ8LDL8_LABRO</name>
<sequence length="235" mass="26547">MSPLENASEVIENKTLIAQCQMRQMLNIKPLTMCLNGVIDAAVNGGLARYQEVRDWMESRVNLLLALFAKDYITNHPEDGEKMTHLRELMFEQDMRPLHKKLVDQFHVMRSSPRIQPHKFPAYVRVSPLHFANGSPRPCTCRTPVPDAISPEGGQTMTQLLHCRLTSTSIPERTPASLRGTDCSRVFPSPLDPTQKVIPFQIPVDSALPRCEPNLPTPETLTHCSFLLSDNTRYT</sequence>
<evidence type="ECO:0000313" key="4">
    <source>
        <dbReference type="Proteomes" id="UP000830375"/>
    </source>
</evidence>
<dbReference type="Gene3D" id="1.20.58.740">
    <property type="match status" value="1"/>
</dbReference>
<reference evidence="3 4" key="1">
    <citation type="submission" date="2022-01" db="EMBL/GenBank/DDBJ databases">
        <title>A high-quality chromosome-level genome assembly of rohu carp, Labeo rohita.</title>
        <authorList>
            <person name="Arick M.A. II"/>
            <person name="Hsu C.-Y."/>
            <person name="Magbanua Z."/>
            <person name="Pechanova O."/>
            <person name="Grover C."/>
            <person name="Miller E."/>
            <person name="Thrash A."/>
            <person name="Ezzel L."/>
            <person name="Alam S."/>
            <person name="Benzie J."/>
            <person name="Hamilton M."/>
            <person name="Karsi A."/>
            <person name="Lawrence M.L."/>
            <person name="Peterson D.G."/>
        </authorList>
    </citation>
    <scope>NUCLEOTIDE SEQUENCE [LARGE SCALE GENOMIC DNA]</scope>
    <source>
        <strain evidence="4">BAU-BD-2019</strain>
        <tissue evidence="3">Blood</tissue>
    </source>
</reference>
<dbReference type="PANTHER" id="PTHR45653">
    <property type="entry name" value="DEDICATOR OF CYTOKINESIS"/>
    <property type="match status" value="1"/>
</dbReference>
<dbReference type="PANTHER" id="PTHR45653:SF7">
    <property type="entry name" value="DEDICATOR OF CYTOKINESIS PROTEIN 4"/>
    <property type="match status" value="1"/>
</dbReference>
<protein>
    <submittedName>
        <fullName evidence="3">Dedicator of cytokinesis protein 4</fullName>
    </submittedName>
</protein>
<gene>
    <name evidence="3" type="ORF">H4Q32_018400</name>
</gene>
<dbReference type="InterPro" id="IPR043162">
    <property type="entry name" value="DOCK_C_lobe_C"/>
</dbReference>
<comment type="caution">
    <text evidence="3">The sequence shown here is derived from an EMBL/GenBank/DDBJ whole genome shotgun (WGS) entry which is preliminary data.</text>
</comment>
<dbReference type="InterPro" id="IPR026791">
    <property type="entry name" value="DOCK"/>
</dbReference>
<organism evidence="3 4">
    <name type="scientific">Labeo rohita</name>
    <name type="common">Indian major carp</name>
    <name type="synonym">Cyprinus rohita</name>
    <dbReference type="NCBI Taxonomy" id="84645"/>
    <lineage>
        <taxon>Eukaryota</taxon>
        <taxon>Metazoa</taxon>
        <taxon>Chordata</taxon>
        <taxon>Craniata</taxon>
        <taxon>Vertebrata</taxon>
        <taxon>Euteleostomi</taxon>
        <taxon>Actinopterygii</taxon>
        <taxon>Neopterygii</taxon>
        <taxon>Teleostei</taxon>
        <taxon>Ostariophysi</taxon>
        <taxon>Cypriniformes</taxon>
        <taxon>Cyprinidae</taxon>
        <taxon>Labeoninae</taxon>
        <taxon>Labeonini</taxon>
        <taxon>Labeo</taxon>
    </lineage>
</organism>
<accession>A0ABQ8LDL8</accession>
<evidence type="ECO:0000256" key="1">
    <source>
        <dbReference type="PROSITE-ProRule" id="PRU00984"/>
    </source>
</evidence>
<evidence type="ECO:0000313" key="3">
    <source>
        <dbReference type="EMBL" id="KAI2648331.1"/>
    </source>
</evidence>
<dbReference type="InterPro" id="IPR027357">
    <property type="entry name" value="DOCKER_dom"/>
</dbReference>
<dbReference type="PROSITE" id="PS51651">
    <property type="entry name" value="DOCKER"/>
    <property type="match status" value="1"/>
</dbReference>
<feature type="domain" description="DOCKER" evidence="2">
    <location>
        <begin position="1"/>
        <end position="122"/>
    </location>
</feature>
<keyword evidence="4" id="KW-1185">Reference proteome</keyword>
<proteinExistence type="inferred from homology"/>
<dbReference type="EMBL" id="JACTAM010000025">
    <property type="protein sequence ID" value="KAI2648331.1"/>
    <property type="molecule type" value="Genomic_DNA"/>
</dbReference>
<dbReference type="Proteomes" id="UP000830375">
    <property type="component" value="Unassembled WGS sequence"/>
</dbReference>
<evidence type="ECO:0000259" key="2">
    <source>
        <dbReference type="PROSITE" id="PS51651"/>
    </source>
</evidence>
<comment type="similarity">
    <text evidence="1">Belongs to the DOCK family.</text>
</comment>